<accession>A0AAD4NES2</accession>
<keyword evidence="4" id="KW-1185">Reference proteome</keyword>
<evidence type="ECO:0000313" key="3">
    <source>
        <dbReference type="EMBL" id="KAI1728847.1"/>
    </source>
</evidence>
<protein>
    <submittedName>
        <fullName evidence="3">Uncharacterized protein</fullName>
    </submittedName>
</protein>
<feature type="coiled-coil region" evidence="1">
    <location>
        <begin position="67"/>
        <end position="276"/>
    </location>
</feature>
<reference evidence="3" key="1">
    <citation type="submission" date="2022-01" db="EMBL/GenBank/DDBJ databases">
        <title>Genome Sequence Resource for Two Populations of Ditylenchus destructor, the Migratory Endoparasitic Phytonematode.</title>
        <authorList>
            <person name="Zhang H."/>
            <person name="Lin R."/>
            <person name="Xie B."/>
        </authorList>
    </citation>
    <scope>NUCLEOTIDE SEQUENCE</scope>
    <source>
        <strain evidence="3">BazhouSP</strain>
    </source>
</reference>
<proteinExistence type="predicted"/>
<dbReference type="Proteomes" id="UP001201812">
    <property type="component" value="Unassembled WGS sequence"/>
</dbReference>
<feature type="region of interest" description="Disordered" evidence="2">
    <location>
        <begin position="317"/>
        <end position="397"/>
    </location>
</feature>
<name>A0AAD4NES2_9BILA</name>
<organism evidence="3 4">
    <name type="scientific">Ditylenchus destructor</name>
    <dbReference type="NCBI Taxonomy" id="166010"/>
    <lineage>
        <taxon>Eukaryota</taxon>
        <taxon>Metazoa</taxon>
        <taxon>Ecdysozoa</taxon>
        <taxon>Nematoda</taxon>
        <taxon>Chromadorea</taxon>
        <taxon>Rhabditida</taxon>
        <taxon>Tylenchina</taxon>
        <taxon>Tylenchomorpha</taxon>
        <taxon>Sphaerularioidea</taxon>
        <taxon>Anguinidae</taxon>
        <taxon>Anguininae</taxon>
        <taxon>Ditylenchus</taxon>
    </lineage>
</organism>
<sequence length="397" mass="46287">MSREHSSDYEDDTLLEPIIRTSRDLDSRIQNVHEAIEQLRTVAKPYSDLSDNLKIVAQTEERHRGTIGQLRAQNESLRTEIDKLNDSLQRITEEKRRLVEELNSERLEKGLLNSQTANLVSEREVLEKAQREARQQIAELREKERKLHDELSDVHKEIRARDNRIGDLELQIRNETEEHQLLLEQRIRDMTRKMEDQRAAVERQYMEKLHAKIEEFESEKREMKHTFEKALKQAEHETKKLETERNLCYSKYKNLESGLEEKKRQINSRVQRLLSEKWREAIQAFNQNQAVENSQGTSTNYMIRRPEHIARNFLNELGSTPSESSMSPGAESEEVNTNNENAPPGGRNPQTRKRSAGSGQFSRQPLNSNVATKAGNTRTNTQPFRTGSNNDKKTHKK</sequence>
<gene>
    <name evidence="3" type="ORF">DdX_01050</name>
</gene>
<dbReference type="EMBL" id="JAKKPZ010000001">
    <property type="protein sequence ID" value="KAI1728847.1"/>
    <property type="molecule type" value="Genomic_DNA"/>
</dbReference>
<evidence type="ECO:0000256" key="2">
    <source>
        <dbReference type="SAM" id="MobiDB-lite"/>
    </source>
</evidence>
<feature type="compositionally biased region" description="Polar residues" evidence="2">
    <location>
        <begin position="317"/>
        <end position="327"/>
    </location>
</feature>
<evidence type="ECO:0000256" key="1">
    <source>
        <dbReference type="SAM" id="Coils"/>
    </source>
</evidence>
<comment type="caution">
    <text evidence="3">The sequence shown here is derived from an EMBL/GenBank/DDBJ whole genome shotgun (WGS) entry which is preliminary data.</text>
</comment>
<keyword evidence="1" id="KW-0175">Coiled coil</keyword>
<feature type="compositionally biased region" description="Polar residues" evidence="2">
    <location>
        <begin position="357"/>
        <end position="389"/>
    </location>
</feature>
<evidence type="ECO:0000313" key="4">
    <source>
        <dbReference type="Proteomes" id="UP001201812"/>
    </source>
</evidence>
<dbReference type="AlphaFoldDB" id="A0AAD4NES2"/>